<keyword evidence="1" id="KW-0812">Transmembrane</keyword>
<reference evidence="2 3" key="1">
    <citation type="submission" date="2018-10" db="EMBL/GenBank/DDBJ databases">
        <authorList>
            <person name="Ekblom R."/>
            <person name="Jareborg N."/>
        </authorList>
    </citation>
    <scope>NUCLEOTIDE SEQUENCE [LARGE SCALE GENOMIC DNA]</scope>
    <source>
        <tissue evidence="2">Muscle</tissue>
    </source>
</reference>
<protein>
    <submittedName>
        <fullName evidence="2">Uncharacterized protein</fullName>
    </submittedName>
</protein>
<dbReference type="AlphaFoldDB" id="A0A9X9LSC7"/>
<gene>
    <name evidence="2" type="ORF">BN2614_LOCUS1</name>
</gene>
<comment type="caution">
    <text evidence="2">The sequence shown here is derived from an EMBL/GenBank/DDBJ whole genome shotgun (WGS) entry which is preliminary data.</text>
</comment>
<organism evidence="2 3">
    <name type="scientific">Gulo gulo</name>
    <name type="common">Wolverine</name>
    <name type="synonym">Gluton</name>
    <dbReference type="NCBI Taxonomy" id="48420"/>
    <lineage>
        <taxon>Eukaryota</taxon>
        <taxon>Metazoa</taxon>
        <taxon>Chordata</taxon>
        <taxon>Craniata</taxon>
        <taxon>Vertebrata</taxon>
        <taxon>Euteleostomi</taxon>
        <taxon>Mammalia</taxon>
        <taxon>Eutheria</taxon>
        <taxon>Laurasiatheria</taxon>
        <taxon>Carnivora</taxon>
        <taxon>Caniformia</taxon>
        <taxon>Musteloidea</taxon>
        <taxon>Mustelidae</taxon>
        <taxon>Guloninae</taxon>
        <taxon>Gulo</taxon>
    </lineage>
</organism>
<keyword evidence="1" id="KW-1133">Transmembrane helix</keyword>
<evidence type="ECO:0000313" key="3">
    <source>
        <dbReference type="Proteomes" id="UP000269945"/>
    </source>
</evidence>
<dbReference type="Proteomes" id="UP000269945">
    <property type="component" value="Unassembled WGS sequence"/>
</dbReference>
<evidence type="ECO:0000313" key="2">
    <source>
        <dbReference type="EMBL" id="VCW84506.1"/>
    </source>
</evidence>
<name>A0A9X9LSC7_GULGU</name>
<feature type="transmembrane region" description="Helical" evidence="1">
    <location>
        <begin position="15"/>
        <end position="37"/>
    </location>
</feature>
<accession>A0A9X9LSC7</accession>
<keyword evidence="1" id="KW-0472">Membrane</keyword>
<sequence>MFCNPPKHVVLEICFRAVFVLTTATCFFICTKVWMILSDGRQAGK</sequence>
<evidence type="ECO:0000256" key="1">
    <source>
        <dbReference type="SAM" id="Phobius"/>
    </source>
</evidence>
<proteinExistence type="predicted"/>
<dbReference type="EMBL" id="CYRY02014440">
    <property type="protein sequence ID" value="VCW84506.1"/>
    <property type="molecule type" value="Genomic_DNA"/>
</dbReference>
<keyword evidence="3" id="KW-1185">Reference proteome</keyword>